<evidence type="ECO:0000256" key="2">
    <source>
        <dbReference type="ARBA" id="ARBA00022722"/>
    </source>
</evidence>
<dbReference type="Gene3D" id="3.40.1350.10">
    <property type="match status" value="1"/>
</dbReference>
<dbReference type="AlphaFoldDB" id="A0A0F9G5K1"/>
<evidence type="ECO:0000256" key="3">
    <source>
        <dbReference type="ARBA" id="ARBA00022801"/>
    </source>
</evidence>
<evidence type="ECO:0000256" key="1">
    <source>
        <dbReference type="ARBA" id="ARBA00001946"/>
    </source>
</evidence>
<comment type="caution">
    <text evidence="5">The sequence shown here is derived from an EMBL/GenBank/DDBJ whole genome shotgun (WGS) entry which is preliminary data.</text>
</comment>
<gene>
    <name evidence="5" type="ORF">LCGC14_1868590</name>
</gene>
<proteinExistence type="predicted"/>
<dbReference type="InterPro" id="IPR011856">
    <property type="entry name" value="tRNA_endonuc-like_dom_sf"/>
</dbReference>
<evidence type="ECO:0000313" key="5">
    <source>
        <dbReference type="EMBL" id="KKL94044.1"/>
    </source>
</evidence>
<dbReference type="SMART" id="SM00990">
    <property type="entry name" value="VRR_NUC"/>
    <property type="match status" value="1"/>
</dbReference>
<dbReference type="GO" id="GO:0016788">
    <property type="term" value="F:hydrolase activity, acting on ester bonds"/>
    <property type="evidence" value="ECO:0007669"/>
    <property type="project" value="InterPro"/>
</dbReference>
<evidence type="ECO:0000259" key="4">
    <source>
        <dbReference type="SMART" id="SM00990"/>
    </source>
</evidence>
<protein>
    <recommendedName>
        <fullName evidence="4">VRR-NUC domain-containing protein</fullName>
    </recommendedName>
</protein>
<reference evidence="5" key="1">
    <citation type="journal article" date="2015" name="Nature">
        <title>Complex archaea that bridge the gap between prokaryotes and eukaryotes.</title>
        <authorList>
            <person name="Spang A."/>
            <person name="Saw J.H."/>
            <person name="Jorgensen S.L."/>
            <person name="Zaremba-Niedzwiedzka K."/>
            <person name="Martijn J."/>
            <person name="Lind A.E."/>
            <person name="van Eijk R."/>
            <person name="Schleper C."/>
            <person name="Guy L."/>
            <person name="Ettema T.J."/>
        </authorList>
    </citation>
    <scope>NUCLEOTIDE SEQUENCE</scope>
</reference>
<comment type="cofactor">
    <cofactor evidence="1">
        <name>Mg(2+)</name>
        <dbReference type="ChEBI" id="CHEBI:18420"/>
    </cofactor>
</comment>
<feature type="domain" description="VRR-NUC" evidence="4">
    <location>
        <begin position="1"/>
        <end position="105"/>
    </location>
</feature>
<sequence length="127" mass="14295">MSEHDEQVALFEWAAWQVNLGVEPLRWLFAIPNGGLRNKATAGKLKAEGVKAGVPDVMLPFPSQNYNGLFIEMKFGNNKPTPKQIEWLAWLNGMNYQAKVARGFEEAKQIIEDYLLGLGEPYAQTNE</sequence>
<dbReference type="GO" id="GO:0004518">
    <property type="term" value="F:nuclease activity"/>
    <property type="evidence" value="ECO:0007669"/>
    <property type="project" value="UniProtKB-KW"/>
</dbReference>
<dbReference type="GO" id="GO:0003676">
    <property type="term" value="F:nucleic acid binding"/>
    <property type="evidence" value="ECO:0007669"/>
    <property type="project" value="InterPro"/>
</dbReference>
<keyword evidence="2" id="KW-0540">Nuclease</keyword>
<name>A0A0F9G5K1_9ZZZZ</name>
<keyword evidence="3" id="KW-0378">Hydrolase</keyword>
<dbReference type="InterPro" id="IPR014883">
    <property type="entry name" value="VRR_NUC"/>
</dbReference>
<accession>A0A0F9G5K1</accession>
<dbReference type="Pfam" id="PF08774">
    <property type="entry name" value="VRR_NUC"/>
    <property type="match status" value="1"/>
</dbReference>
<organism evidence="5">
    <name type="scientific">marine sediment metagenome</name>
    <dbReference type="NCBI Taxonomy" id="412755"/>
    <lineage>
        <taxon>unclassified sequences</taxon>
        <taxon>metagenomes</taxon>
        <taxon>ecological metagenomes</taxon>
    </lineage>
</organism>
<dbReference type="EMBL" id="LAZR01019031">
    <property type="protein sequence ID" value="KKL94044.1"/>
    <property type="molecule type" value="Genomic_DNA"/>
</dbReference>